<dbReference type="AlphaFoldDB" id="A0A9D5HLZ5"/>
<dbReference type="OrthoDB" id="2014755at2759"/>
<evidence type="ECO:0000313" key="5">
    <source>
        <dbReference type="EMBL" id="KAJ0981690.1"/>
    </source>
</evidence>
<evidence type="ECO:0000256" key="1">
    <source>
        <dbReference type="ARBA" id="ARBA00010733"/>
    </source>
</evidence>
<feature type="region of interest" description="Disordered" evidence="3">
    <location>
        <begin position="1"/>
        <end position="25"/>
    </location>
</feature>
<accession>A0A9D5HLZ5</accession>
<dbReference type="PANTHER" id="PTHR31174:SF7">
    <property type="entry name" value="LATE EMBRYOGENESIS ABUNDANT PROTEIN 31-RELATED"/>
    <property type="match status" value="1"/>
</dbReference>
<dbReference type="EMBL" id="JAGGNH010000002">
    <property type="protein sequence ID" value="KAJ0981690.1"/>
    <property type="molecule type" value="Genomic_DNA"/>
</dbReference>
<evidence type="ECO:0000259" key="4">
    <source>
        <dbReference type="Pfam" id="PF04927"/>
    </source>
</evidence>
<reference evidence="5" key="1">
    <citation type="submission" date="2021-03" db="EMBL/GenBank/DDBJ databases">
        <authorList>
            <person name="Li Z."/>
            <person name="Yang C."/>
        </authorList>
    </citation>
    <scope>NUCLEOTIDE SEQUENCE</scope>
    <source>
        <strain evidence="5">Dzin_1.0</strain>
        <tissue evidence="5">Leaf</tissue>
    </source>
</reference>
<protein>
    <recommendedName>
        <fullName evidence="4">SMP domain-containing protein</fullName>
    </recommendedName>
</protein>
<keyword evidence="2" id="KW-0677">Repeat</keyword>
<organism evidence="5 6">
    <name type="scientific">Dioscorea zingiberensis</name>
    <dbReference type="NCBI Taxonomy" id="325984"/>
    <lineage>
        <taxon>Eukaryota</taxon>
        <taxon>Viridiplantae</taxon>
        <taxon>Streptophyta</taxon>
        <taxon>Embryophyta</taxon>
        <taxon>Tracheophyta</taxon>
        <taxon>Spermatophyta</taxon>
        <taxon>Magnoliopsida</taxon>
        <taxon>Liliopsida</taxon>
        <taxon>Dioscoreales</taxon>
        <taxon>Dioscoreaceae</taxon>
        <taxon>Dioscorea</taxon>
    </lineage>
</organism>
<comment type="caution">
    <text evidence="5">The sequence shown here is derived from an EMBL/GenBank/DDBJ whole genome shotgun (WGS) entry which is preliminary data.</text>
</comment>
<name>A0A9D5HLZ5_9LILI</name>
<dbReference type="InterPro" id="IPR007011">
    <property type="entry name" value="LEA_SMP_dom"/>
</dbReference>
<dbReference type="InterPro" id="IPR042971">
    <property type="entry name" value="LEA_SMP"/>
</dbReference>
<gene>
    <name evidence="5" type="ORF">J5N97_009945</name>
</gene>
<reference evidence="5" key="2">
    <citation type="journal article" date="2022" name="Hortic Res">
        <title>The genome of Dioscorea zingiberensis sheds light on the biosynthesis, origin and evolution of the medicinally important diosgenin saponins.</title>
        <authorList>
            <person name="Li Y."/>
            <person name="Tan C."/>
            <person name="Li Z."/>
            <person name="Guo J."/>
            <person name="Li S."/>
            <person name="Chen X."/>
            <person name="Wang C."/>
            <person name="Dai X."/>
            <person name="Yang H."/>
            <person name="Song W."/>
            <person name="Hou L."/>
            <person name="Xu J."/>
            <person name="Tong Z."/>
            <person name="Xu A."/>
            <person name="Yuan X."/>
            <person name="Wang W."/>
            <person name="Yang Q."/>
            <person name="Chen L."/>
            <person name="Sun Z."/>
            <person name="Wang K."/>
            <person name="Pan B."/>
            <person name="Chen J."/>
            <person name="Bao Y."/>
            <person name="Liu F."/>
            <person name="Qi X."/>
            <person name="Gang D.R."/>
            <person name="Wen J."/>
            <person name="Li J."/>
        </authorList>
    </citation>
    <scope>NUCLEOTIDE SEQUENCE</scope>
    <source>
        <strain evidence="5">Dzin_1.0</strain>
    </source>
</reference>
<sequence>MSQGQQRRREVPVGVPEPEPNQPITYGDVFEVSGVLAEQAVAPEDAAMMQSAESTILGHTQPGGAAAVIQSAAEENERAGLVSPDEASDMVADLGVSVSESHIPGRHLVTESVAGQVVAQYPSATPPSPKGAPKMSMRDVISIGEALEAAALTAGDKPVSRSDAAAIQAAEARVIGGPVSATGGLAAEAQAAAAANELVMRDEDKTKLSDVLSDATLKLRGDKDATREDAEKVVGAELRNNPAMVTHPGGVADTVAAAARLNQETQG</sequence>
<keyword evidence="6" id="KW-1185">Reference proteome</keyword>
<feature type="domain" description="SMP" evidence="4">
    <location>
        <begin position="206"/>
        <end position="264"/>
    </location>
</feature>
<proteinExistence type="inferred from homology"/>
<dbReference type="Pfam" id="PF04927">
    <property type="entry name" value="SMP"/>
    <property type="match status" value="3"/>
</dbReference>
<comment type="similarity">
    <text evidence="1">Belongs to the LEA type SMP family.</text>
</comment>
<evidence type="ECO:0000256" key="2">
    <source>
        <dbReference type="ARBA" id="ARBA00022737"/>
    </source>
</evidence>
<evidence type="ECO:0000256" key="3">
    <source>
        <dbReference type="SAM" id="MobiDB-lite"/>
    </source>
</evidence>
<feature type="domain" description="SMP" evidence="4">
    <location>
        <begin position="24"/>
        <end position="79"/>
    </location>
</feature>
<dbReference type="Proteomes" id="UP001085076">
    <property type="component" value="Miscellaneous, Linkage group lg02"/>
</dbReference>
<evidence type="ECO:0000313" key="6">
    <source>
        <dbReference type="Proteomes" id="UP001085076"/>
    </source>
</evidence>
<dbReference type="PANTHER" id="PTHR31174">
    <property type="entry name" value="SEED MATURATION FAMILY PROTEIN"/>
    <property type="match status" value="1"/>
</dbReference>
<feature type="domain" description="SMP" evidence="4">
    <location>
        <begin position="141"/>
        <end position="197"/>
    </location>
</feature>